<dbReference type="EMBL" id="MK072094">
    <property type="protein sequence ID" value="AYV78748.1"/>
    <property type="molecule type" value="Genomic_DNA"/>
</dbReference>
<gene>
    <name evidence="1" type="ORF">Edafosvirus29_12</name>
</gene>
<accession>A0A3G4ZV19</accession>
<name>A0A3G4ZV19_9VIRU</name>
<evidence type="ECO:0000313" key="1">
    <source>
        <dbReference type="EMBL" id="AYV78748.1"/>
    </source>
</evidence>
<sequence length="116" mass="13198">MSISNKRILGVIDGYVKYGPNDKTVVSIENENSDNITLVLHIKQDKRDVTEEHIKNATRSFGSYTYTDTLPYDVKSTLVFGNKQEVEKIFGVPLDKITLFDAIVYYVKKTKELGAY</sequence>
<organism evidence="1">
    <name type="scientific">Edafosvirus sp</name>
    <dbReference type="NCBI Taxonomy" id="2487765"/>
    <lineage>
        <taxon>Viruses</taxon>
        <taxon>Varidnaviria</taxon>
        <taxon>Bamfordvirae</taxon>
        <taxon>Nucleocytoviricota</taxon>
        <taxon>Megaviricetes</taxon>
        <taxon>Imitervirales</taxon>
        <taxon>Mimiviridae</taxon>
        <taxon>Klosneuvirinae</taxon>
    </lineage>
</organism>
<reference evidence="1" key="1">
    <citation type="submission" date="2018-10" db="EMBL/GenBank/DDBJ databases">
        <title>Hidden diversity of soil giant viruses.</title>
        <authorList>
            <person name="Schulz F."/>
            <person name="Alteio L."/>
            <person name="Goudeau D."/>
            <person name="Ryan E.M."/>
            <person name="Malmstrom R.R."/>
            <person name="Blanchard J."/>
            <person name="Woyke T."/>
        </authorList>
    </citation>
    <scope>NUCLEOTIDE SEQUENCE</scope>
    <source>
        <strain evidence="1">EDV1</strain>
    </source>
</reference>
<proteinExistence type="predicted"/>
<protein>
    <submittedName>
        <fullName evidence="1">Uncharacterized protein</fullName>
    </submittedName>
</protein>